<dbReference type="GO" id="GO:0005886">
    <property type="term" value="C:plasma membrane"/>
    <property type="evidence" value="ECO:0007669"/>
    <property type="project" value="InterPro"/>
</dbReference>
<reference evidence="8 9" key="1">
    <citation type="submission" date="2014-03" db="EMBL/GenBank/DDBJ databases">
        <title>Genome sequence of Sphingobium yanoikuyae B1.</title>
        <authorList>
            <person name="Gan H.M."/>
            <person name="Gan H.Y."/>
            <person name="Savka M.A."/>
        </authorList>
    </citation>
    <scope>NUCLEOTIDE SEQUENCE [LARGE SCALE GENOMIC DNA]</scope>
    <source>
        <strain evidence="8 9">B1</strain>
    </source>
</reference>
<evidence type="ECO:0000256" key="3">
    <source>
        <dbReference type="ARBA" id="ARBA00022989"/>
    </source>
</evidence>
<dbReference type="STRING" id="13690.AX777_03305"/>
<comment type="caution">
    <text evidence="8">The sequence shown here is derived from an EMBL/GenBank/DDBJ whole genome shotgun (WGS) entry which is preliminary data.</text>
</comment>
<evidence type="ECO:0000256" key="1">
    <source>
        <dbReference type="ARBA" id="ARBA00004167"/>
    </source>
</evidence>
<dbReference type="eggNOG" id="COG2911">
    <property type="taxonomic scope" value="Bacteria"/>
</dbReference>
<proteinExistence type="predicted"/>
<dbReference type="EMBL" id="JGVR01000024">
    <property type="protein sequence ID" value="KEZ17102.1"/>
    <property type="molecule type" value="Genomic_DNA"/>
</dbReference>
<sequence>MATPPPDSQPPVPPPPAAPPRRRAWDGRWQRWLAGALALALLVVVATLAWLDSAPGHRFLVSRIAAVSPPSGLRIHVDRIEGSIYRKAVLRGLVLSDSKGRFFDAPRVELDWWPFAWLSNRLDIDRLVIPQATLHKLPKLNPSERQGPILPGFDIRLMQFSVDRLTVAPAVTGKVELATLSGDADIRGGRAIIDLSARVIGAEDALNLTLDSRPDDDRFNLAVTVNAPRGGVLAAMGGLNQDGNLRISGKGRWTRWDGRLAATLAGNPVADLKLGARSGAYTIQGTIEGSAIPGKGLLPRLASPRLTIGAQGTLADRVVDGRLTLRSAAIDMVADGAIDLRNNAFDNLRVDMNLARPEALLKDMRGRDVVAKVRLDGPFAGFGYEYLLTARQLAFGKTQISDVRIDGKGRQAKSGPVLLPVRLRARSLDGQGDLVAGIVRNFALDGVLQLKGQQIVSNPMPFRSDRLNGKLLVMADLKSGRYDVGIDGRISGLFIRGLGIVDLDSKLRAAPGANGAFGLSGNAVANVRRLDNAFLRGLGGGLPTVRSALTLLPGGEIGFSNMRLDAPLISLNAKGVRHRDGTVHLEGNGSHKQYGPVNVVLDGKIDRPIVHVQLARPMDALGLRDVRGEFLPGADGNYSFTANGGSTLGPFTGEGRILLPPGGQAVVRVARIAVSGVTASGDIRPVTGGLDGQLLVAGPVSGTIGFQPVGGIQQLKLDLDANDASFDGPSTIAVRRGSLDATILLDPDGTSINATAQARGLRVGGMLLGRLDATAALVDGRGKVSGNLSGQRGRLFDLKGEAQVDLDRVRLSASGTIDKRPIRLTRAALFTRVEDGWRLSPATISYAGGTLQLAGELGGETTRIEARAQKMPLALLDIAYDNLGLGGMATGTLSYSRPRGGLPTGKAELRIRGLSRSGLSLSSRPVDVGVNAVLTLDRLATRMVFVADGQTIGRGQALLTPLISTGSLVERLNGAPLIAQLRFNGTADTLWRLTGVEIVDIAGPVSVTADAHGTLADPVITGSLATDNAALNSPVTGMRLRNVKARARFAGAQLVFSSFTANAQNGGSVTGTGNFTFNGIGGVGMDLAFQADNAALLERDDIAATVTGPLTIRSDGKGGEIGGDVTLNRSRFTMGRAAAVAQIPELKVIEINRRGEEIERPRAAEPWSMAVKARARNRLTVTGLGLDSEWRADLNIGGTVTNPAIAGRAELVRGNYEFAGRRFELREGRIQFDGKTPVNPTLDIDAEADVSDLTATIHVGGTGLKPDISFNSVPSLPQDELLSRILFGTSITNLSAPEALQLASAVGSLQGEGGLDPINAVRKAAGLDRLRIIAADPTQGQGTSLAAGKYLTRKTYVELISDGQGYSATRMEYQVTRWLSLLGAISTLGRQSANLRISKDY</sequence>
<dbReference type="PATRIC" id="fig|13690.10.peg.3687"/>
<keyword evidence="4 6" id="KW-0472">Membrane</keyword>
<dbReference type="GO" id="GO:0009306">
    <property type="term" value="P:protein secretion"/>
    <property type="evidence" value="ECO:0007669"/>
    <property type="project" value="InterPro"/>
</dbReference>
<gene>
    <name evidence="8" type="ORF">CP98_03600</name>
</gene>
<feature type="region of interest" description="Disordered" evidence="5">
    <location>
        <begin position="1"/>
        <end position="21"/>
    </location>
</feature>
<keyword evidence="2 6" id="KW-0812">Transmembrane</keyword>
<dbReference type="Pfam" id="PF04357">
    <property type="entry name" value="TamB"/>
    <property type="match status" value="1"/>
</dbReference>
<evidence type="ECO:0000256" key="2">
    <source>
        <dbReference type="ARBA" id="ARBA00022692"/>
    </source>
</evidence>
<dbReference type="RefSeq" id="WP_051886869.1">
    <property type="nucleotide sequence ID" value="NZ_JGVR01000024.1"/>
</dbReference>
<feature type="transmembrane region" description="Helical" evidence="6">
    <location>
        <begin position="32"/>
        <end position="51"/>
    </location>
</feature>
<evidence type="ECO:0000259" key="7">
    <source>
        <dbReference type="Pfam" id="PF04357"/>
    </source>
</evidence>
<protein>
    <recommendedName>
        <fullName evidence="7">Translocation and assembly module TamB C-terminal domain-containing protein</fullName>
    </recommendedName>
</protein>
<evidence type="ECO:0000256" key="4">
    <source>
        <dbReference type="ARBA" id="ARBA00023136"/>
    </source>
</evidence>
<dbReference type="PANTHER" id="PTHR36985:SF1">
    <property type="entry name" value="TRANSLOCATION AND ASSEMBLY MODULE SUBUNIT TAMB"/>
    <property type="match status" value="1"/>
</dbReference>
<dbReference type="Proteomes" id="UP000028534">
    <property type="component" value="Unassembled WGS sequence"/>
</dbReference>
<dbReference type="GO" id="GO:0097347">
    <property type="term" value="C:TAM protein secretion complex"/>
    <property type="evidence" value="ECO:0007669"/>
    <property type="project" value="TreeGrafter"/>
</dbReference>
<feature type="domain" description="Translocation and assembly module TamB C-terminal" evidence="7">
    <location>
        <begin position="1059"/>
        <end position="1401"/>
    </location>
</feature>
<name>A0A084EGL0_SPHYA</name>
<dbReference type="PANTHER" id="PTHR36985">
    <property type="entry name" value="TRANSLOCATION AND ASSEMBLY MODULE SUBUNIT TAMB"/>
    <property type="match status" value="1"/>
</dbReference>
<evidence type="ECO:0000313" key="8">
    <source>
        <dbReference type="EMBL" id="KEZ17102.1"/>
    </source>
</evidence>
<feature type="compositionally biased region" description="Pro residues" evidence="5">
    <location>
        <begin position="1"/>
        <end position="19"/>
    </location>
</feature>
<comment type="subcellular location">
    <subcellularLocation>
        <location evidence="1">Membrane</location>
        <topology evidence="1">Single-pass membrane protein</topology>
    </subcellularLocation>
</comment>
<evidence type="ECO:0000313" key="9">
    <source>
        <dbReference type="Proteomes" id="UP000028534"/>
    </source>
</evidence>
<evidence type="ECO:0000256" key="6">
    <source>
        <dbReference type="SAM" id="Phobius"/>
    </source>
</evidence>
<keyword evidence="3 6" id="KW-1133">Transmembrane helix</keyword>
<dbReference type="InterPro" id="IPR007452">
    <property type="entry name" value="TamB_C"/>
</dbReference>
<evidence type="ECO:0000256" key="5">
    <source>
        <dbReference type="SAM" id="MobiDB-lite"/>
    </source>
</evidence>
<accession>A0A084EGL0</accession>
<organism evidence="8 9">
    <name type="scientific">Sphingobium yanoikuyae</name>
    <name type="common">Sphingomonas yanoikuyae</name>
    <dbReference type="NCBI Taxonomy" id="13690"/>
    <lineage>
        <taxon>Bacteria</taxon>
        <taxon>Pseudomonadati</taxon>
        <taxon>Pseudomonadota</taxon>
        <taxon>Alphaproteobacteria</taxon>
        <taxon>Sphingomonadales</taxon>
        <taxon>Sphingomonadaceae</taxon>
        <taxon>Sphingobium</taxon>
    </lineage>
</organism>